<dbReference type="SUPFAM" id="SSF49478">
    <property type="entry name" value="Cna protein B-type domain"/>
    <property type="match status" value="1"/>
</dbReference>
<gene>
    <name evidence="5" type="ORF">H9968_08860</name>
</gene>
<protein>
    <submittedName>
        <fullName evidence="5">Fibro-slime domain-containing protein</fullName>
    </submittedName>
</protein>
<keyword evidence="3" id="KW-0732">Signal</keyword>
<evidence type="ECO:0000259" key="4">
    <source>
        <dbReference type="PROSITE" id="PS51820"/>
    </source>
</evidence>
<evidence type="ECO:0000313" key="6">
    <source>
        <dbReference type="Proteomes" id="UP000824049"/>
    </source>
</evidence>
<comment type="caution">
    <text evidence="5">The sequence shown here is derived from an EMBL/GenBank/DDBJ whole genome shotgun (WGS) entry which is preliminary data.</text>
</comment>
<keyword evidence="2" id="KW-0812">Transmembrane</keyword>
<feature type="chain" id="PRO_5038955502" evidence="3">
    <location>
        <begin position="29"/>
        <end position="1476"/>
    </location>
</feature>
<dbReference type="Gene3D" id="2.60.40.1140">
    <property type="entry name" value="Collagen-binding surface protein Cna, B-type domain"/>
    <property type="match status" value="1"/>
</dbReference>
<dbReference type="InterPro" id="IPR013783">
    <property type="entry name" value="Ig-like_fold"/>
</dbReference>
<keyword evidence="2" id="KW-0472">Membrane</keyword>
<accession>A0A9D2J850</accession>
<feature type="signal peptide" evidence="3">
    <location>
        <begin position="1"/>
        <end position="28"/>
    </location>
</feature>
<dbReference type="EMBL" id="DXBR01000081">
    <property type="protein sequence ID" value="HIZ40013.1"/>
    <property type="molecule type" value="Genomic_DNA"/>
</dbReference>
<evidence type="ECO:0000256" key="1">
    <source>
        <dbReference type="SAM" id="MobiDB-lite"/>
    </source>
</evidence>
<reference evidence="5" key="1">
    <citation type="journal article" date="2021" name="PeerJ">
        <title>Extensive microbial diversity within the chicken gut microbiome revealed by metagenomics and culture.</title>
        <authorList>
            <person name="Gilroy R."/>
            <person name="Ravi A."/>
            <person name="Getino M."/>
            <person name="Pursley I."/>
            <person name="Horton D.L."/>
            <person name="Alikhan N.F."/>
            <person name="Baker D."/>
            <person name="Gharbi K."/>
            <person name="Hall N."/>
            <person name="Watson M."/>
            <person name="Adriaenssens E.M."/>
            <person name="Foster-Nyarko E."/>
            <person name="Jarju S."/>
            <person name="Secka A."/>
            <person name="Antonio M."/>
            <person name="Oren A."/>
            <person name="Chaudhuri R.R."/>
            <person name="La Ragione R."/>
            <person name="Hildebrand F."/>
            <person name="Pallen M.J."/>
        </authorList>
    </citation>
    <scope>NUCLEOTIDE SEQUENCE</scope>
    <source>
        <strain evidence="5">CHK179-28034</strain>
    </source>
</reference>
<dbReference type="Pfam" id="PF05738">
    <property type="entry name" value="Cna_B"/>
    <property type="match status" value="1"/>
</dbReference>
<feature type="region of interest" description="Disordered" evidence="1">
    <location>
        <begin position="34"/>
        <end position="163"/>
    </location>
</feature>
<feature type="domain" description="PA14" evidence="4">
    <location>
        <begin position="665"/>
        <end position="841"/>
    </location>
</feature>
<keyword evidence="2" id="KW-1133">Transmembrane helix</keyword>
<dbReference type="Gene3D" id="2.60.40.10">
    <property type="entry name" value="Immunoglobulins"/>
    <property type="match status" value="1"/>
</dbReference>
<dbReference type="InterPro" id="IPR008454">
    <property type="entry name" value="Collagen-bd_Cna-like_B-typ_dom"/>
</dbReference>
<dbReference type="NCBIfam" id="TIGR02148">
    <property type="entry name" value="Fibro_Slime"/>
    <property type="match status" value="1"/>
</dbReference>
<evidence type="ECO:0000256" key="2">
    <source>
        <dbReference type="SAM" id="Phobius"/>
    </source>
</evidence>
<dbReference type="PANTHER" id="PTHR31137">
    <property type="entry name" value="PROTEIN PSIB-RELATED-RELATED"/>
    <property type="match status" value="1"/>
</dbReference>
<dbReference type="InterPro" id="IPR011874">
    <property type="entry name" value="Fibro_Slime"/>
</dbReference>
<dbReference type="Pfam" id="PF24547">
    <property type="entry name" value="DUF7601"/>
    <property type="match status" value="2"/>
</dbReference>
<proteinExistence type="predicted"/>
<dbReference type="InterPro" id="IPR051154">
    <property type="entry name" value="Prespore-cell_inducing_factor"/>
</dbReference>
<sequence>MKRKMKKKLIAFMLCMVLVICNSVSILADTPAAATTTAENQVSETKTAKNEKSSEENKSTDDNDTSKQSEETDETKDEAPEVTTTEKKEETTEATTEDKEDATTATTEAEETTTEATTEDKATTEAADETSESDEKKEATTAEEEKTTAAKENTEAPTELTYENDEVKITVNANVENAIPEGTTLKVVPVLKDDKETSEQYQEVEKKLEEKAIDEEYDIAGFLAYDITFVDEDGNKVEPDGEVQVSMEYKESAVPVEIKEDTTDSNVTVMHLEENEEGQVKEVVDMSKNDQLKNVKTTETQKIEKAEFVTDSFSVFTITWIRKSGEEDVFNFSKEIHMVKASRNSFIDMRAQIGEGNLTLTTEDANPVLYTNTISSSGSNSELYSVDENGQTYRFAGAYISTTSEQYGQTYYNIDDDAKKIEKLTGRENSSGQKVMMCQFAGDNSYRNIETDQVVVFVYSNSDLTTSAQCYSQNGTQVRTRDVSLINIGESLDVQKDNYIIPNIDNYTYLYTVVGEGDEAVEVNYLRYVNGYLQYSLDGTNWSDVNSEPVKFIYKKGASFNIPANEIETADTRGLIDIDLFDFSKSIWGKTTCGLSFSDGEWTGSEEVTSGLVKDELNQNGFPVSMNNNNMDPLFDGTSQYVSSNGKHYDLNHLFSYDAESGEYSYDSDEHYAYYDINSNNTERNFIVYNTEKYKGSGHHKKGAFMPFASWGNTSDDNMYLFSMKVSFDFIQPVDGLVNGKDMEFSFSGDDDVWVFVDGKLVLDLGGVHDRASGSINFKTGKVMVNGAEDDSLQEIFGELFNDNTTHHLDFFYMERGKGESNCSLKFNLPPKQRDTIEITKEITNTDRDKYANVEFSFKAYLQDEEYEGETVYEVIPEGTEYKVKKNGTLTGEIRTVGDGNIFKLKSGETAVFENINSDLKYYVEEIGVDSDEFDQVEIEGWEVDYINDEGELIGSSGGIVNPDTDYIAKSEEKIVGENAVIKFKNRCSESNKNELQITKQMEEGQTSSDKFSFLIKLENTDGELVPYEGEYYIIKEEKNEEGEIVRKYYNSNLEEINEGKAGDVNEGIVAGIPVGYTVVITQIMSGTTFDVEEWNLNTNIYLDPTIEVEAGTAADPDVVDDEGKQIGLGSIKLGKGISAKVTVTNRKKTKNIYAQKSWNDELDNSHRTDVLFGLFRQDATGLSLIQTKLLSETTEWRCTFENVAAVDEKNNEINYQVKEIREVSFDESNRSDVYKLTENGIVKYYQVIDATDTITDNNFINEYYEISREVTGSGIETDPYVITNSLKTFNINVVKTGGDDTLLAGVEFQLCKDADGNQPLKFTDNDNGNYVYSKAETGVTTTLRTVNNTGTNSDGKYNPNLKITGLPAGTYYLIETKTVEGHSLLANPVKVELPATNTDGKDKGYYYTETENGETTYYYDVNTFNIKNNKLFTMPEAGGRNIFMMTIAGTAMIALAAGSTIYYRRRRGAHNKTGR</sequence>
<dbReference type="GO" id="GO:0005576">
    <property type="term" value="C:extracellular region"/>
    <property type="evidence" value="ECO:0007669"/>
    <property type="project" value="TreeGrafter"/>
</dbReference>
<dbReference type="InterPro" id="IPR055382">
    <property type="entry name" value="DUF7601"/>
</dbReference>
<organism evidence="5 6">
    <name type="scientific">Candidatus Anaerobutyricum stercoris</name>
    <dbReference type="NCBI Taxonomy" id="2838457"/>
    <lineage>
        <taxon>Bacteria</taxon>
        <taxon>Bacillati</taxon>
        <taxon>Bacillota</taxon>
        <taxon>Clostridia</taxon>
        <taxon>Lachnospirales</taxon>
        <taxon>Lachnospiraceae</taxon>
        <taxon>Anaerobutyricum</taxon>
    </lineage>
</organism>
<dbReference type="InterPro" id="IPR037524">
    <property type="entry name" value="PA14/GLEYA"/>
</dbReference>
<evidence type="ECO:0000313" key="5">
    <source>
        <dbReference type="EMBL" id="HIZ40013.1"/>
    </source>
</evidence>
<evidence type="ECO:0000256" key="3">
    <source>
        <dbReference type="SAM" id="SignalP"/>
    </source>
</evidence>
<feature type="compositionally biased region" description="Basic and acidic residues" evidence="1">
    <location>
        <begin position="46"/>
        <end position="70"/>
    </location>
</feature>
<dbReference type="InterPro" id="IPR041033">
    <property type="entry name" value="SpaA_PFL_dom_1"/>
</dbReference>
<name>A0A9D2J850_9FIRM</name>
<feature type="transmembrane region" description="Helical" evidence="2">
    <location>
        <begin position="1443"/>
        <end position="1464"/>
    </location>
</feature>
<dbReference type="PROSITE" id="PS51820">
    <property type="entry name" value="PA14"/>
    <property type="match status" value="1"/>
</dbReference>
<reference evidence="5" key="2">
    <citation type="submission" date="2021-04" db="EMBL/GenBank/DDBJ databases">
        <authorList>
            <person name="Gilroy R."/>
        </authorList>
    </citation>
    <scope>NUCLEOTIDE SEQUENCE</scope>
    <source>
        <strain evidence="5">CHK179-28034</strain>
    </source>
</reference>
<dbReference type="Proteomes" id="UP000824049">
    <property type="component" value="Unassembled WGS sequence"/>
</dbReference>
<feature type="compositionally biased region" description="Basic and acidic residues" evidence="1">
    <location>
        <begin position="133"/>
        <end position="154"/>
    </location>
</feature>
<dbReference type="Pfam" id="PF17802">
    <property type="entry name" value="SpaA"/>
    <property type="match status" value="1"/>
</dbReference>